<evidence type="ECO:0000256" key="5">
    <source>
        <dbReference type="ARBA" id="ARBA00023238"/>
    </source>
</evidence>
<dbReference type="SUPFAM" id="SSF52283">
    <property type="entry name" value="Formate/glycerate dehydrogenase catalytic domain-like"/>
    <property type="match status" value="1"/>
</dbReference>
<dbReference type="PANTHER" id="PTHR10996:SF179">
    <property type="entry name" value="D-ISOMER SPECIFIC 2-HYDROXYACID DEHYDROGENASE FAMILY PROTEIN-RELATED"/>
    <property type="match status" value="1"/>
</dbReference>
<dbReference type="PANTHER" id="PTHR10996">
    <property type="entry name" value="2-HYDROXYACID DEHYDROGENASE-RELATED"/>
    <property type="match status" value="1"/>
</dbReference>
<evidence type="ECO:0000256" key="2">
    <source>
        <dbReference type="ARBA" id="ARBA00022857"/>
    </source>
</evidence>
<dbReference type="GO" id="GO:0030267">
    <property type="term" value="F:glyoxylate reductase (NADPH) activity"/>
    <property type="evidence" value="ECO:0007669"/>
    <property type="project" value="UniProtKB-ARBA"/>
</dbReference>
<dbReference type="Pfam" id="PF02826">
    <property type="entry name" value="2-Hacid_dh_C"/>
    <property type="match status" value="1"/>
</dbReference>
<evidence type="ECO:0000259" key="9">
    <source>
        <dbReference type="Pfam" id="PF00389"/>
    </source>
</evidence>
<dbReference type="InterPro" id="IPR006140">
    <property type="entry name" value="D-isomer_DH_NAD-bd"/>
</dbReference>
<proteinExistence type="inferred from homology"/>
<evidence type="ECO:0000259" key="10">
    <source>
        <dbReference type="Pfam" id="PF02826"/>
    </source>
</evidence>
<evidence type="ECO:0000256" key="3">
    <source>
        <dbReference type="ARBA" id="ARBA00023002"/>
    </source>
</evidence>
<dbReference type="OMA" id="QITPHNA"/>
<name>A0A654FCS2_ARATH</name>
<keyword evidence="5" id="KW-0601">Photorespiration</keyword>
<dbReference type="GO" id="GO:0009854">
    <property type="term" value="P:oxidative photosynthetic carbon pathway"/>
    <property type="evidence" value="ECO:0007669"/>
    <property type="project" value="UniProtKB-KW"/>
</dbReference>
<evidence type="ECO:0000256" key="6">
    <source>
        <dbReference type="ARBA" id="ARBA00023317"/>
    </source>
</evidence>
<dbReference type="SUPFAM" id="SSF51735">
    <property type="entry name" value="NAD(P)-binding Rossmann-fold domains"/>
    <property type="match status" value="1"/>
</dbReference>
<evidence type="ECO:0000256" key="7">
    <source>
        <dbReference type="ARBA" id="ARBA00061400"/>
    </source>
</evidence>
<dbReference type="AlphaFoldDB" id="A0A654FCS2"/>
<dbReference type="InterPro" id="IPR006139">
    <property type="entry name" value="D-isomer_2_OHA_DH_cat_dom"/>
</dbReference>
<evidence type="ECO:0000256" key="4">
    <source>
        <dbReference type="ARBA" id="ARBA00023027"/>
    </source>
</evidence>
<keyword evidence="3 8" id="KW-0560">Oxidoreductase</keyword>
<dbReference type="Pfam" id="PF00389">
    <property type="entry name" value="2-Hacid_dh"/>
    <property type="match status" value="1"/>
</dbReference>
<evidence type="ECO:0000313" key="12">
    <source>
        <dbReference type="EMBL" id="VYS55631.1"/>
    </source>
</evidence>
<evidence type="ECO:0000313" key="13">
    <source>
        <dbReference type="Proteomes" id="UP000426265"/>
    </source>
</evidence>
<protein>
    <recommendedName>
        <fullName evidence="14">Glycerate dehydrogenase</fullName>
    </recommendedName>
</protein>
<evidence type="ECO:0008006" key="14">
    <source>
        <dbReference type="Google" id="ProtNLM"/>
    </source>
</evidence>
<feature type="domain" description="D-isomer specific 2-hydroxyacid dehydrogenase NAD-binding" evidence="10">
    <location>
        <begin position="132"/>
        <end position="306"/>
    </location>
</feature>
<comment type="similarity">
    <text evidence="7">Belongs to the D-isomer specific 2-hydroxyacid dehydrogenase family. GyaR subfamily.</text>
</comment>
<dbReference type="FunFam" id="3.40.50.720:FF:001455">
    <property type="entry name" value="NAD(P)-binding Rossmann-fold superfamily protein"/>
    <property type="match status" value="1"/>
</dbReference>
<keyword evidence="1" id="KW-0323">Glycolate pathway</keyword>
<sequence length="338" mass="36841">MQNRSISQVATMATSSSTEKLPRVLIVKRPDAMAVLGDGFVASTKFEILKAFESPLPLPEFLAYHSDSISAIIAPVAAPVTADLIRILPNLRLVVTTSAGVDHVDLVECRRRGISVANAGSSFSEDVADTAVGLLIDVFRRISAANRFVKQRFWPLKGDYPLGSKLGRKRIGIVGLGSIGSKVATRLDAFGCQISYSSRNRKPYDVPYHYYMDIEEMAANSDALIICCELNEKTLRLINKDVLSALGKRGVIVNVARGAIIDEEEMVRCLREGEIGGAGLDVFEDEPNVPKELFELDNVVFSPHSAFMTLEGLEELGKVVVGNIEAFFSNKPLLTPVL</sequence>
<dbReference type="GO" id="GO:0016618">
    <property type="term" value="F:hydroxypyruvate reductase [NAD(P)H] activity"/>
    <property type="evidence" value="ECO:0007669"/>
    <property type="project" value="UniProtKB-ARBA"/>
</dbReference>
<evidence type="ECO:0000256" key="8">
    <source>
        <dbReference type="RuleBase" id="RU003719"/>
    </source>
</evidence>
<dbReference type="FunFam" id="3.40.50.720:FF:000213">
    <property type="entry name" value="Putative 2-hydroxyacid dehydrogenase"/>
    <property type="match status" value="1"/>
</dbReference>
<dbReference type="ExpressionAtlas" id="A0A654FCS2">
    <property type="expression patterns" value="baseline and differential"/>
</dbReference>
<dbReference type="GO" id="GO:0051287">
    <property type="term" value="F:NAD binding"/>
    <property type="evidence" value="ECO:0007669"/>
    <property type="project" value="InterPro"/>
</dbReference>
<keyword evidence="2" id="KW-0521">NADP</keyword>
<keyword evidence="4" id="KW-0520">NAD</keyword>
<organism evidence="12 13">
    <name type="scientific">Arabidopsis thaliana</name>
    <name type="common">Mouse-ear cress</name>
    <dbReference type="NCBI Taxonomy" id="3702"/>
    <lineage>
        <taxon>Eukaryota</taxon>
        <taxon>Viridiplantae</taxon>
        <taxon>Streptophyta</taxon>
        <taxon>Embryophyta</taxon>
        <taxon>Tracheophyta</taxon>
        <taxon>Spermatophyta</taxon>
        <taxon>Magnoliopsida</taxon>
        <taxon>eudicotyledons</taxon>
        <taxon>Gunneridae</taxon>
        <taxon>Pentapetalae</taxon>
        <taxon>rosids</taxon>
        <taxon>malvids</taxon>
        <taxon>Brassicales</taxon>
        <taxon>Brassicaceae</taxon>
        <taxon>Camelineae</taxon>
        <taxon>Arabidopsis</taxon>
    </lineage>
</organism>
<reference evidence="12 13" key="1">
    <citation type="submission" date="2019-11" db="EMBL/GenBank/DDBJ databases">
        <authorList>
            <person name="Jiao W.-B."/>
            <person name="Schneeberger K."/>
        </authorList>
    </citation>
    <scope>NUCLEOTIDE SEQUENCE [LARGE SCALE GENOMIC DNA]</scope>
    <source>
        <strain evidence="13">cv. An-1</strain>
    </source>
</reference>
<dbReference type="Gene3D" id="3.40.50.720">
    <property type="entry name" value="NAD(P)-binding Rossmann-like Domain"/>
    <property type="match status" value="2"/>
</dbReference>
<dbReference type="Proteomes" id="UP000426265">
    <property type="component" value="Unassembled WGS sequence"/>
</dbReference>
<evidence type="ECO:0000256" key="1">
    <source>
        <dbReference type="ARBA" id="ARBA00022594"/>
    </source>
</evidence>
<feature type="domain" description="D-isomer specific 2-hydroxyacid dehydrogenase catalytic" evidence="9">
    <location>
        <begin position="67"/>
        <end position="337"/>
    </location>
</feature>
<gene>
    <name evidence="11" type="ordered locus">At2g45630</name>
    <name evidence="12" type="ORF">AN1_LOCUS11085</name>
</gene>
<accession>A0A654FCS2</accession>
<dbReference type="SMR" id="A0A654FCS2"/>
<dbReference type="EMBL" id="CACRSJ010000105">
    <property type="protein sequence ID" value="VYS55631.1"/>
    <property type="molecule type" value="Genomic_DNA"/>
</dbReference>
<dbReference type="CDD" id="cd12156">
    <property type="entry name" value="HPPR"/>
    <property type="match status" value="1"/>
</dbReference>
<evidence type="ECO:0000313" key="11">
    <source>
        <dbReference type="Araport" id="AT2G45630"/>
    </source>
</evidence>
<dbReference type="GeneID" id="819171"/>
<dbReference type="Araport" id="AT2G45630"/>
<dbReference type="InterPro" id="IPR050223">
    <property type="entry name" value="D-isomer_2-hydroxyacid_DH"/>
</dbReference>
<dbReference type="InterPro" id="IPR036291">
    <property type="entry name" value="NAD(P)-bd_dom_sf"/>
</dbReference>
<keyword evidence="6" id="KW-0670">Pyruvate</keyword>